<dbReference type="Proteomes" id="UP000011087">
    <property type="component" value="Unassembled WGS sequence"/>
</dbReference>
<keyword evidence="3" id="KW-1185">Reference proteome</keyword>
<evidence type="ECO:0000313" key="3">
    <source>
        <dbReference type="Proteomes" id="UP000011087"/>
    </source>
</evidence>
<dbReference type="HOGENOM" id="CLU_1664026_0_0_1"/>
<proteinExistence type="predicted"/>
<reference evidence="3" key="2">
    <citation type="submission" date="2012-11" db="EMBL/GenBank/DDBJ databases">
        <authorList>
            <person name="Kuo A."/>
            <person name="Curtis B.A."/>
            <person name="Tanifuji G."/>
            <person name="Burki F."/>
            <person name="Gruber A."/>
            <person name="Irimia M."/>
            <person name="Maruyama S."/>
            <person name="Arias M.C."/>
            <person name="Ball S.G."/>
            <person name="Gile G.H."/>
            <person name="Hirakawa Y."/>
            <person name="Hopkins J.F."/>
            <person name="Rensing S.A."/>
            <person name="Schmutz J."/>
            <person name="Symeonidi A."/>
            <person name="Elias M."/>
            <person name="Eveleigh R.J."/>
            <person name="Herman E.K."/>
            <person name="Klute M.J."/>
            <person name="Nakayama T."/>
            <person name="Obornik M."/>
            <person name="Reyes-Prieto A."/>
            <person name="Armbrust E.V."/>
            <person name="Aves S.J."/>
            <person name="Beiko R.G."/>
            <person name="Coutinho P."/>
            <person name="Dacks J.B."/>
            <person name="Durnford D.G."/>
            <person name="Fast N.M."/>
            <person name="Green B.R."/>
            <person name="Grisdale C."/>
            <person name="Hempe F."/>
            <person name="Henrissat B."/>
            <person name="Hoppner M.P."/>
            <person name="Ishida K.-I."/>
            <person name="Kim E."/>
            <person name="Koreny L."/>
            <person name="Kroth P.G."/>
            <person name="Liu Y."/>
            <person name="Malik S.-B."/>
            <person name="Maier U.G."/>
            <person name="McRose D."/>
            <person name="Mock T."/>
            <person name="Neilson J.A."/>
            <person name="Onodera N.T."/>
            <person name="Poole A.M."/>
            <person name="Pritham E.J."/>
            <person name="Richards T.A."/>
            <person name="Rocap G."/>
            <person name="Roy S.W."/>
            <person name="Sarai C."/>
            <person name="Schaack S."/>
            <person name="Shirato S."/>
            <person name="Slamovits C.H."/>
            <person name="Spencer D.F."/>
            <person name="Suzuki S."/>
            <person name="Worden A.Z."/>
            <person name="Zauner S."/>
            <person name="Barry K."/>
            <person name="Bell C."/>
            <person name="Bharti A.K."/>
            <person name="Crow J.A."/>
            <person name="Grimwood J."/>
            <person name="Kramer R."/>
            <person name="Lindquist E."/>
            <person name="Lucas S."/>
            <person name="Salamov A."/>
            <person name="McFadden G.I."/>
            <person name="Lane C.E."/>
            <person name="Keeling P.J."/>
            <person name="Gray M.W."/>
            <person name="Grigoriev I.V."/>
            <person name="Archibald J.M."/>
        </authorList>
    </citation>
    <scope>NUCLEOTIDE SEQUENCE</scope>
    <source>
        <strain evidence="3">CCMP2712</strain>
    </source>
</reference>
<dbReference type="EnsemblProtists" id="EKX36506">
    <property type="protein sequence ID" value="EKX36506"/>
    <property type="gene ID" value="GUITHDRAFT_145674"/>
</dbReference>
<dbReference type="KEGG" id="gtt:GUITHDRAFT_145674"/>
<reference evidence="1 3" key="1">
    <citation type="journal article" date="2012" name="Nature">
        <title>Algal genomes reveal evolutionary mosaicism and the fate of nucleomorphs.</title>
        <authorList>
            <consortium name="DOE Joint Genome Institute"/>
            <person name="Curtis B.A."/>
            <person name="Tanifuji G."/>
            <person name="Burki F."/>
            <person name="Gruber A."/>
            <person name="Irimia M."/>
            <person name="Maruyama S."/>
            <person name="Arias M.C."/>
            <person name="Ball S.G."/>
            <person name="Gile G.H."/>
            <person name="Hirakawa Y."/>
            <person name="Hopkins J.F."/>
            <person name="Kuo A."/>
            <person name="Rensing S.A."/>
            <person name="Schmutz J."/>
            <person name="Symeonidi A."/>
            <person name="Elias M."/>
            <person name="Eveleigh R.J."/>
            <person name="Herman E.K."/>
            <person name="Klute M.J."/>
            <person name="Nakayama T."/>
            <person name="Obornik M."/>
            <person name="Reyes-Prieto A."/>
            <person name="Armbrust E.V."/>
            <person name="Aves S.J."/>
            <person name="Beiko R.G."/>
            <person name="Coutinho P."/>
            <person name="Dacks J.B."/>
            <person name="Durnford D.G."/>
            <person name="Fast N.M."/>
            <person name="Green B.R."/>
            <person name="Grisdale C.J."/>
            <person name="Hempel F."/>
            <person name="Henrissat B."/>
            <person name="Hoppner M.P."/>
            <person name="Ishida K."/>
            <person name="Kim E."/>
            <person name="Koreny L."/>
            <person name="Kroth P.G."/>
            <person name="Liu Y."/>
            <person name="Malik S.B."/>
            <person name="Maier U.G."/>
            <person name="McRose D."/>
            <person name="Mock T."/>
            <person name="Neilson J.A."/>
            <person name="Onodera N.T."/>
            <person name="Poole A.M."/>
            <person name="Pritham E.J."/>
            <person name="Richards T.A."/>
            <person name="Rocap G."/>
            <person name="Roy S.W."/>
            <person name="Sarai C."/>
            <person name="Schaack S."/>
            <person name="Shirato S."/>
            <person name="Slamovits C.H."/>
            <person name="Spencer D.F."/>
            <person name="Suzuki S."/>
            <person name="Worden A.Z."/>
            <person name="Zauner S."/>
            <person name="Barry K."/>
            <person name="Bell C."/>
            <person name="Bharti A.K."/>
            <person name="Crow J.A."/>
            <person name="Grimwood J."/>
            <person name="Kramer R."/>
            <person name="Lindquist E."/>
            <person name="Lucas S."/>
            <person name="Salamov A."/>
            <person name="McFadden G.I."/>
            <person name="Lane C.E."/>
            <person name="Keeling P.J."/>
            <person name="Gray M.W."/>
            <person name="Grigoriev I.V."/>
            <person name="Archibald J.M."/>
        </authorList>
    </citation>
    <scope>NUCLEOTIDE SEQUENCE</scope>
    <source>
        <strain evidence="1 3">CCMP2712</strain>
    </source>
</reference>
<reference evidence="2" key="3">
    <citation type="submission" date="2015-06" db="UniProtKB">
        <authorList>
            <consortium name="EnsemblProtists"/>
        </authorList>
    </citation>
    <scope>IDENTIFICATION</scope>
</reference>
<dbReference type="PaxDb" id="55529-EKX36506"/>
<organism evidence="1">
    <name type="scientific">Guillardia theta (strain CCMP2712)</name>
    <name type="common">Cryptophyte</name>
    <dbReference type="NCBI Taxonomy" id="905079"/>
    <lineage>
        <taxon>Eukaryota</taxon>
        <taxon>Cryptophyceae</taxon>
        <taxon>Pyrenomonadales</taxon>
        <taxon>Geminigeraceae</taxon>
        <taxon>Guillardia</taxon>
    </lineage>
</organism>
<evidence type="ECO:0000313" key="2">
    <source>
        <dbReference type="EnsemblProtists" id="EKX36506"/>
    </source>
</evidence>
<evidence type="ECO:0000313" key="1">
    <source>
        <dbReference type="EMBL" id="EKX36506.1"/>
    </source>
</evidence>
<dbReference type="RefSeq" id="XP_005823486.1">
    <property type="nucleotide sequence ID" value="XM_005823429.1"/>
</dbReference>
<dbReference type="EMBL" id="JH993072">
    <property type="protein sequence ID" value="EKX36506.1"/>
    <property type="molecule type" value="Genomic_DNA"/>
</dbReference>
<dbReference type="OrthoDB" id="10593424at2759"/>
<protein>
    <submittedName>
        <fullName evidence="1 2">Uncharacterized protein</fullName>
    </submittedName>
</protein>
<sequence length="159" mass="17350">MRSAVVAAGLAVALLAGVLLIAQRSSRAGSMKQQVDEMAASRPRVLLSRKKLRRGPVNVVRKVAIRVTSLPASHRAREMQLSSQDRPQLTAVEQARQSWLELKDGQQNSIVITSPSDSSKELLNKDLVLPDSGGAIPEEACKYGLSDLSMCDKPDHWPR</sequence>
<gene>
    <name evidence="1" type="ORF">GUITHDRAFT_145674</name>
</gene>
<accession>L1IJU3</accession>
<dbReference type="AlphaFoldDB" id="L1IJU3"/>
<dbReference type="GeneID" id="17293295"/>
<name>L1IJU3_GUITC</name>